<dbReference type="GO" id="GO:0005829">
    <property type="term" value="C:cytosol"/>
    <property type="evidence" value="ECO:0007669"/>
    <property type="project" value="TreeGrafter"/>
</dbReference>
<dbReference type="CDD" id="cd01716">
    <property type="entry name" value="Hfq"/>
    <property type="match status" value="1"/>
</dbReference>
<comment type="similarity">
    <text evidence="3">Belongs to the Hfq family.</text>
</comment>
<proteinExistence type="inferred from homology"/>
<evidence type="ECO:0000256" key="2">
    <source>
        <dbReference type="ARBA" id="ARBA00023016"/>
    </source>
</evidence>
<name>A0A841L2T5_9FIRM</name>
<dbReference type="RefSeq" id="WP_184311216.1">
    <property type="nucleotide sequence ID" value="NZ_JACHEN010000016.1"/>
</dbReference>
<feature type="domain" description="Sm" evidence="4">
    <location>
        <begin position="9"/>
        <end position="69"/>
    </location>
</feature>
<dbReference type="InterPro" id="IPR005001">
    <property type="entry name" value="Hfq"/>
</dbReference>
<dbReference type="HAMAP" id="MF_00436">
    <property type="entry name" value="Hfq"/>
    <property type="match status" value="1"/>
</dbReference>
<dbReference type="InterPro" id="IPR010920">
    <property type="entry name" value="LSM_dom_sf"/>
</dbReference>
<dbReference type="GO" id="GO:0043487">
    <property type="term" value="P:regulation of RNA stability"/>
    <property type="evidence" value="ECO:0007669"/>
    <property type="project" value="TreeGrafter"/>
</dbReference>
<reference evidence="5 6" key="1">
    <citation type="submission" date="2020-08" db="EMBL/GenBank/DDBJ databases">
        <title>Genomic Encyclopedia of Type Strains, Phase IV (KMG-IV): sequencing the most valuable type-strain genomes for metagenomic binning, comparative biology and taxonomic classification.</title>
        <authorList>
            <person name="Goeker M."/>
        </authorList>
    </citation>
    <scope>NUCLEOTIDE SEQUENCE [LARGE SCALE GENOMIC DNA]</scope>
    <source>
        <strain evidence="5 6">DSM 103526</strain>
    </source>
</reference>
<keyword evidence="2 3" id="KW-0346">Stress response</keyword>
<organism evidence="5 6">
    <name type="scientific">Anaerosolibacter carboniphilus</name>
    <dbReference type="NCBI Taxonomy" id="1417629"/>
    <lineage>
        <taxon>Bacteria</taxon>
        <taxon>Bacillati</taxon>
        <taxon>Bacillota</taxon>
        <taxon>Clostridia</taxon>
        <taxon>Peptostreptococcales</taxon>
        <taxon>Thermotaleaceae</taxon>
        <taxon>Anaerosolibacter</taxon>
    </lineage>
</organism>
<evidence type="ECO:0000313" key="5">
    <source>
        <dbReference type="EMBL" id="MBB6216699.1"/>
    </source>
</evidence>
<dbReference type="GO" id="GO:0045974">
    <property type="term" value="P:regulation of translation, ncRNA-mediated"/>
    <property type="evidence" value="ECO:0007669"/>
    <property type="project" value="TreeGrafter"/>
</dbReference>
<dbReference type="PROSITE" id="PS52002">
    <property type="entry name" value="SM"/>
    <property type="match status" value="1"/>
</dbReference>
<dbReference type="InterPro" id="IPR047575">
    <property type="entry name" value="Sm"/>
</dbReference>
<dbReference type="FunFam" id="2.30.30.100:FF:000012">
    <property type="entry name" value="RNA-binding protein Hfq"/>
    <property type="match status" value="1"/>
</dbReference>
<evidence type="ECO:0000313" key="6">
    <source>
        <dbReference type="Proteomes" id="UP000579281"/>
    </source>
</evidence>
<comment type="subunit">
    <text evidence="3">Homohexamer.</text>
</comment>
<dbReference type="AlphaFoldDB" id="A0A841L2T5"/>
<protein>
    <recommendedName>
        <fullName evidence="3">RNA-binding protein Hfq</fullName>
    </recommendedName>
</protein>
<evidence type="ECO:0000259" key="4">
    <source>
        <dbReference type="PROSITE" id="PS52002"/>
    </source>
</evidence>
<dbReference type="EMBL" id="JACHEN010000016">
    <property type="protein sequence ID" value="MBB6216699.1"/>
    <property type="molecule type" value="Genomic_DNA"/>
</dbReference>
<keyword evidence="6" id="KW-1185">Reference proteome</keyword>
<keyword evidence="1 3" id="KW-0694">RNA-binding</keyword>
<comment type="function">
    <text evidence="3">RNA chaperone that binds small regulatory RNA (sRNAs) and mRNAs to facilitate mRNA translational regulation in response to envelope stress, environmental stress and changes in metabolite concentrations. Also binds with high specificity to tRNAs.</text>
</comment>
<dbReference type="SUPFAM" id="SSF50182">
    <property type="entry name" value="Sm-like ribonucleoproteins"/>
    <property type="match status" value="1"/>
</dbReference>
<dbReference type="GO" id="GO:0006355">
    <property type="term" value="P:regulation of DNA-templated transcription"/>
    <property type="evidence" value="ECO:0007669"/>
    <property type="project" value="InterPro"/>
</dbReference>
<gene>
    <name evidence="3" type="primary">hfq</name>
    <name evidence="5" type="ORF">HNQ80_002803</name>
</gene>
<evidence type="ECO:0000256" key="1">
    <source>
        <dbReference type="ARBA" id="ARBA00022884"/>
    </source>
</evidence>
<dbReference type="GO" id="GO:0003723">
    <property type="term" value="F:RNA binding"/>
    <property type="evidence" value="ECO:0007669"/>
    <property type="project" value="UniProtKB-UniRule"/>
</dbReference>
<dbReference type="NCBIfam" id="TIGR02383">
    <property type="entry name" value="Hfq"/>
    <property type="match status" value="1"/>
</dbReference>
<dbReference type="Proteomes" id="UP000579281">
    <property type="component" value="Unassembled WGS sequence"/>
</dbReference>
<dbReference type="Pfam" id="PF17209">
    <property type="entry name" value="Hfq"/>
    <property type="match status" value="1"/>
</dbReference>
<sequence>MKAAINLQDVFLNQVRKEHIHITIYLVNGFQIKGMVKGFDSYTIVLESDGKQHLIYKHAISTITPVKPINFAAASKKQDEE</sequence>
<evidence type="ECO:0000256" key="3">
    <source>
        <dbReference type="HAMAP-Rule" id="MF_00436"/>
    </source>
</evidence>
<accession>A0A841L2T5</accession>
<dbReference type="PANTHER" id="PTHR34772">
    <property type="entry name" value="RNA-BINDING PROTEIN HFQ"/>
    <property type="match status" value="1"/>
</dbReference>
<comment type="caution">
    <text evidence="5">The sequence shown here is derived from an EMBL/GenBank/DDBJ whole genome shotgun (WGS) entry which is preliminary data.</text>
</comment>
<dbReference type="PANTHER" id="PTHR34772:SF1">
    <property type="entry name" value="RNA-BINDING PROTEIN HFQ"/>
    <property type="match status" value="1"/>
</dbReference>
<dbReference type="NCBIfam" id="NF001602">
    <property type="entry name" value="PRK00395.1"/>
    <property type="match status" value="1"/>
</dbReference>
<dbReference type="Gene3D" id="2.30.30.100">
    <property type="match status" value="1"/>
</dbReference>